<protein>
    <recommendedName>
        <fullName evidence="5">Atg28p</fullName>
    </recommendedName>
</protein>
<name>A0AAV9MXU9_9EURO</name>
<feature type="compositionally biased region" description="Low complexity" evidence="2">
    <location>
        <begin position="115"/>
        <end position="131"/>
    </location>
</feature>
<feature type="region of interest" description="Disordered" evidence="2">
    <location>
        <begin position="11"/>
        <end position="68"/>
    </location>
</feature>
<feature type="region of interest" description="Disordered" evidence="2">
    <location>
        <begin position="111"/>
        <end position="134"/>
    </location>
</feature>
<sequence>MNKSFIDRIFPQTPGSRLPQYEYDLPPSSTRSSASLPPRIALQDSIASSPRSRQAPSISPRPRHSNLVSSIVRHDDPFLPVERASKSLERTLQGLLDAQSEGLSAGVSADEVDNVSSVGSPTPTPSVVTPTTRRDSGLKTIPIRQPKAKKISLRRARMGLGKAMKEFADLKTHELKLIEREVVVRDEALKQVSDLSNQRTVLDDKIYQIQHQDTSVGLQSEVQKVEQEIREVENTLFELKARHRQLKARLREEDSTKGSRLSSYSESLRLNDTQTRTFLRHPPVPQGLRPDFSSGMYALKPERRTLQMAQEQWTTEKDVLNLRKSDVESEKLALEEGSSLWRDVVGRITAFEQELRAQTRDLSQSQLQSYAGDPALAKLGLDASMQVILSKLSALMEDLERDLNVAEQRGWNLLVCAIGAERAALELARGLLVETSDVANGGGGGGHDFDDAPGNPDLGHELNGHSGFGGEDSFTTHESHDTPHEDLLHEQPPPSSSMQSMPMSIGMSTVPRSKSPGETSNQSLEDTLREFGAGTGTEVRAEGKGKEREREKAITSAPVVREPMSESEDDDPGPDFFLSH</sequence>
<keyword evidence="4" id="KW-1185">Reference proteome</keyword>
<comment type="caution">
    <text evidence="3">The sequence shown here is derived from an EMBL/GenBank/DDBJ whole genome shotgun (WGS) entry which is preliminary data.</text>
</comment>
<evidence type="ECO:0000313" key="3">
    <source>
        <dbReference type="EMBL" id="KAK5045428.1"/>
    </source>
</evidence>
<organism evidence="3 4">
    <name type="scientific">Exophiala bonariae</name>
    <dbReference type="NCBI Taxonomy" id="1690606"/>
    <lineage>
        <taxon>Eukaryota</taxon>
        <taxon>Fungi</taxon>
        <taxon>Dikarya</taxon>
        <taxon>Ascomycota</taxon>
        <taxon>Pezizomycotina</taxon>
        <taxon>Eurotiomycetes</taxon>
        <taxon>Chaetothyriomycetidae</taxon>
        <taxon>Chaetothyriales</taxon>
        <taxon>Herpotrichiellaceae</taxon>
        <taxon>Exophiala</taxon>
    </lineage>
</organism>
<dbReference type="EMBL" id="JAVRRD010000037">
    <property type="protein sequence ID" value="KAK5045428.1"/>
    <property type="molecule type" value="Genomic_DNA"/>
</dbReference>
<evidence type="ECO:0000313" key="4">
    <source>
        <dbReference type="Proteomes" id="UP001358417"/>
    </source>
</evidence>
<evidence type="ECO:0000256" key="2">
    <source>
        <dbReference type="SAM" id="MobiDB-lite"/>
    </source>
</evidence>
<feature type="compositionally biased region" description="Low complexity" evidence="2">
    <location>
        <begin position="496"/>
        <end position="508"/>
    </location>
</feature>
<feature type="compositionally biased region" description="Basic and acidic residues" evidence="2">
    <location>
        <begin position="539"/>
        <end position="553"/>
    </location>
</feature>
<dbReference type="AlphaFoldDB" id="A0AAV9MXU9"/>
<feature type="compositionally biased region" description="Basic and acidic residues" evidence="2">
    <location>
        <begin position="474"/>
        <end position="489"/>
    </location>
</feature>
<proteinExistence type="predicted"/>
<feature type="region of interest" description="Disordered" evidence="2">
    <location>
        <begin position="442"/>
        <end position="580"/>
    </location>
</feature>
<dbReference type="GeneID" id="89977451"/>
<dbReference type="Proteomes" id="UP001358417">
    <property type="component" value="Unassembled WGS sequence"/>
</dbReference>
<evidence type="ECO:0008006" key="5">
    <source>
        <dbReference type="Google" id="ProtNLM"/>
    </source>
</evidence>
<keyword evidence="1" id="KW-0175">Coiled coil</keyword>
<accession>A0AAV9MXU9</accession>
<dbReference type="RefSeq" id="XP_064701057.1">
    <property type="nucleotide sequence ID" value="XM_064852832.1"/>
</dbReference>
<feature type="compositionally biased region" description="Polar residues" evidence="2">
    <location>
        <begin position="510"/>
        <end position="525"/>
    </location>
</feature>
<evidence type="ECO:0000256" key="1">
    <source>
        <dbReference type="SAM" id="Coils"/>
    </source>
</evidence>
<feature type="compositionally biased region" description="Polar residues" evidence="2">
    <location>
        <begin position="45"/>
        <end position="57"/>
    </location>
</feature>
<gene>
    <name evidence="3" type="ORF">LTR84_009292</name>
</gene>
<feature type="coiled-coil region" evidence="1">
    <location>
        <begin position="215"/>
        <end position="249"/>
    </location>
</feature>
<reference evidence="3 4" key="1">
    <citation type="submission" date="2023-08" db="EMBL/GenBank/DDBJ databases">
        <title>Black Yeasts Isolated from many extreme environments.</title>
        <authorList>
            <person name="Coleine C."/>
            <person name="Stajich J.E."/>
            <person name="Selbmann L."/>
        </authorList>
    </citation>
    <scope>NUCLEOTIDE SEQUENCE [LARGE SCALE GENOMIC DNA]</scope>
    <source>
        <strain evidence="3 4">CCFEE 5792</strain>
    </source>
</reference>